<evidence type="ECO:0000313" key="2">
    <source>
        <dbReference type="Proteomes" id="UP001141552"/>
    </source>
</evidence>
<organism evidence="1 2">
    <name type="scientific">Turnera subulata</name>
    <dbReference type="NCBI Taxonomy" id="218843"/>
    <lineage>
        <taxon>Eukaryota</taxon>
        <taxon>Viridiplantae</taxon>
        <taxon>Streptophyta</taxon>
        <taxon>Embryophyta</taxon>
        <taxon>Tracheophyta</taxon>
        <taxon>Spermatophyta</taxon>
        <taxon>Magnoliopsida</taxon>
        <taxon>eudicotyledons</taxon>
        <taxon>Gunneridae</taxon>
        <taxon>Pentapetalae</taxon>
        <taxon>rosids</taxon>
        <taxon>fabids</taxon>
        <taxon>Malpighiales</taxon>
        <taxon>Passifloraceae</taxon>
        <taxon>Turnera</taxon>
    </lineage>
</organism>
<comment type="caution">
    <text evidence="1">The sequence shown here is derived from an EMBL/GenBank/DDBJ whole genome shotgun (WGS) entry which is preliminary data.</text>
</comment>
<proteinExistence type="predicted"/>
<dbReference type="GO" id="GO:0005829">
    <property type="term" value="C:cytosol"/>
    <property type="evidence" value="ECO:0007669"/>
    <property type="project" value="TreeGrafter"/>
</dbReference>
<sequence>MNAGQTFTIEPMVNAGVWRDRMWPDGWTAVTADGKRSAQFEHTLLVIVSSVWPLVNVINAGFEYLSSKQESCILILA</sequence>
<protein>
    <submittedName>
        <fullName evidence="1">Microtubule-associated protein 1A</fullName>
    </submittedName>
</protein>
<dbReference type="GO" id="GO:0070006">
    <property type="term" value="F:metalloaminopeptidase activity"/>
    <property type="evidence" value="ECO:0007669"/>
    <property type="project" value="TreeGrafter"/>
</dbReference>
<name>A0A9Q0JJF2_9ROSI</name>
<evidence type="ECO:0000313" key="1">
    <source>
        <dbReference type="EMBL" id="KAJ4842880.1"/>
    </source>
</evidence>
<dbReference type="AlphaFoldDB" id="A0A9Q0JJF2"/>
<dbReference type="PANTHER" id="PTHR43330:SF7">
    <property type="entry name" value="METHIONINE AMINOPEPTIDASE 1"/>
    <property type="match status" value="1"/>
</dbReference>
<dbReference type="InterPro" id="IPR036005">
    <property type="entry name" value="Creatinase/aminopeptidase-like"/>
</dbReference>
<dbReference type="EMBL" id="JAKUCV010002368">
    <property type="protein sequence ID" value="KAJ4842880.1"/>
    <property type="molecule type" value="Genomic_DNA"/>
</dbReference>
<keyword evidence="2" id="KW-1185">Reference proteome</keyword>
<reference evidence="1" key="1">
    <citation type="submission" date="2022-02" db="EMBL/GenBank/DDBJ databases">
        <authorList>
            <person name="Henning P.M."/>
            <person name="McCubbin A.G."/>
            <person name="Shore J.S."/>
        </authorList>
    </citation>
    <scope>NUCLEOTIDE SEQUENCE</scope>
    <source>
        <strain evidence="1">F60SS</strain>
        <tissue evidence="1">Leaves</tissue>
    </source>
</reference>
<dbReference type="Gene3D" id="3.90.230.10">
    <property type="entry name" value="Creatinase/methionine aminopeptidase superfamily"/>
    <property type="match status" value="1"/>
</dbReference>
<gene>
    <name evidence="1" type="primary">MAP1A_1</name>
    <name evidence="1" type="ORF">Tsubulata_003528</name>
</gene>
<dbReference type="SUPFAM" id="SSF55920">
    <property type="entry name" value="Creatinase/aminopeptidase"/>
    <property type="match status" value="1"/>
</dbReference>
<dbReference type="PANTHER" id="PTHR43330">
    <property type="entry name" value="METHIONINE AMINOPEPTIDASE"/>
    <property type="match status" value="1"/>
</dbReference>
<reference evidence="1" key="2">
    <citation type="journal article" date="2023" name="Plants (Basel)">
        <title>Annotation of the Turnera subulata (Passifloraceae) Draft Genome Reveals the S-Locus Evolved after the Divergence of Turneroideae from Passifloroideae in a Stepwise Manner.</title>
        <authorList>
            <person name="Henning P.M."/>
            <person name="Roalson E.H."/>
            <person name="Mir W."/>
            <person name="McCubbin A.G."/>
            <person name="Shore J.S."/>
        </authorList>
    </citation>
    <scope>NUCLEOTIDE SEQUENCE</scope>
    <source>
        <strain evidence="1">F60SS</strain>
    </source>
</reference>
<dbReference type="Proteomes" id="UP001141552">
    <property type="component" value="Unassembled WGS sequence"/>
</dbReference>
<accession>A0A9Q0JJF2</accession>
<dbReference type="OrthoDB" id="3209743at2759"/>